<sequence>MSGRQKRQVSDTDDSGSDSRGSAPQSKRAKSLKQIFSDSDSGSDWNDSPSRPAANRRSRSRSRSHGRSRSESDSSLSDSDSELSDGGNGIYKDEKERQMVDAMTELQREVWIVERTDENEKKKARQKIERKMRKSRRQKDREQRRREEGSSRRSRSPESARKQAPKPRVSSKPEAWTSEEESDSGSDDDHRRSSRGDKGSARKRDASPEPEVTVEHLNSIKLSRHKVTKWHNLPEFPELVVGCFVRASIGTANGRSVYRAVEVLDMTKMKGSKSYTLGGHPCNQLLTCAFGVNKRDFYLKYVSDGLITDQEFSQLKAQLEKDGKKLPSMKTIKAKTQQIEDMLNKKVTTADIEYVLKQKKDQSRHRLDIQRTYASEKIRMETEKAVAQQEGDEKEVERIDKLLDGLEAKANTDRMAFKNRKTIAAMAHINERARVHNTFQRDTKTPLDKSLEDGMKYMRVKTRPVMLTAIDRERILAERAERDAIAANGTADTAEARAEKERVENEAERKRRQSLDVSDLKTLHGFDLDLGSRIDELCAKYVFVVPERPDSDDEDTPVDRIALRARRLSEFKKRKGLT</sequence>
<feature type="compositionally biased region" description="Basic and acidic residues" evidence="5">
    <location>
        <begin position="494"/>
        <end position="509"/>
    </location>
</feature>
<dbReference type="SUPFAM" id="SSF159042">
    <property type="entry name" value="Plus3-like"/>
    <property type="match status" value="1"/>
</dbReference>
<dbReference type="InterPro" id="IPR036128">
    <property type="entry name" value="Plus3-like_sf"/>
</dbReference>
<evidence type="ECO:0000256" key="4">
    <source>
        <dbReference type="ARBA" id="ARBA00023242"/>
    </source>
</evidence>
<dbReference type="PANTHER" id="PTHR13115">
    <property type="entry name" value="RNA POLYMERASE-ASSOCIATED PROTEIN RTF1 HOMOLOG"/>
    <property type="match status" value="1"/>
</dbReference>
<feature type="domain" description="Plus3" evidence="6">
    <location>
        <begin position="211"/>
        <end position="344"/>
    </location>
</feature>
<dbReference type="STRING" id="667725.A0A0L0FZM5"/>
<feature type="region of interest" description="Disordered" evidence="5">
    <location>
        <begin position="486"/>
        <end position="514"/>
    </location>
</feature>
<accession>A0A0L0FZM5</accession>
<keyword evidence="2" id="KW-0805">Transcription regulation</keyword>
<keyword evidence="3" id="KW-0804">Transcription</keyword>
<proteinExistence type="predicted"/>
<dbReference type="RefSeq" id="XP_014156177.1">
    <property type="nucleotide sequence ID" value="XM_014300702.1"/>
</dbReference>
<dbReference type="EMBL" id="KQ241943">
    <property type="protein sequence ID" value="KNC82275.1"/>
    <property type="molecule type" value="Genomic_DNA"/>
</dbReference>
<keyword evidence="4" id="KW-0539">Nucleus</keyword>
<evidence type="ECO:0000259" key="6">
    <source>
        <dbReference type="PROSITE" id="PS51360"/>
    </source>
</evidence>
<name>A0A0L0FZM5_9EUKA</name>
<feature type="compositionally biased region" description="Low complexity" evidence="5">
    <location>
        <begin position="37"/>
        <end position="53"/>
    </location>
</feature>
<dbReference type="PANTHER" id="PTHR13115:SF8">
    <property type="entry name" value="RNA POLYMERASE-ASSOCIATED PROTEIN RTF1 HOMOLOG"/>
    <property type="match status" value="1"/>
</dbReference>
<evidence type="ECO:0000256" key="2">
    <source>
        <dbReference type="ARBA" id="ARBA00023015"/>
    </source>
</evidence>
<dbReference type="InterPro" id="IPR004343">
    <property type="entry name" value="Plus-3_dom"/>
</dbReference>
<feature type="compositionally biased region" description="Basic and acidic residues" evidence="5">
    <location>
        <begin position="187"/>
        <end position="207"/>
    </location>
</feature>
<comment type="subcellular location">
    <subcellularLocation>
        <location evidence="1">Nucleus</location>
    </subcellularLocation>
</comment>
<keyword evidence="8" id="KW-1185">Reference proteome</keyword>
<evidence type="ECO:0000256" key="5">
    <source>
        <dbReference type="SAM" id="MobiDB-lite"/>
    </source>
</evidence>
<feature type="compositionally biased region" description="Acidic residues" evidence="5">
    <location>
        <begin position="177"/>
        <end position="186"/>
    </location>
</feature>
<evidence type="ECO:0000256" key="3">
    <source>
        <dbReference type="ARBA" id="ARBA00023163"/>
    </source>
</evidence>
<organism evidence="7 8">
    <name type="scientific">Sphaeroforma arctica JP610</name>
    <dbReference type="NCBI Taxonomy" id="667725"/>
    <lineage>
        <taxon>Eukaryota</taxon>
        <taxon>Ichthyosporea</taxon>
        <taxon>Ichthyophonida</taxon>
        <taxon>Sphaeroforma</taxon>
    </lineage>
</organism>
<feature type="compositionally biased region" description="Basic and acidic residues" evidence="5">
    <location>
        <begin position="139"/>
        <end position="161"/>
    </location>
</feature>
<dbReference type="Proteomes" id="UP000054560">
    <property type="component" value="Unassembled WGS sequence"/>
</dbReference>
<dbReference type="Gene3D" id="3.90.70.200">
    <property type="entry name" value="Plus-3 domain"/>
    <property type="match status" value="1"/>
</dbReference>
<dbReference type="AlphaFoldDB" id="A0A0L0FZM5"/>
<evidence type="ECO:0000256" key="1">
    <source>
        <dbReference type="ARBA" id="ARBA00004123"/>
    </source>
</evidence>
<dbReference type="GO" id="GO:0003677">
    <property type="term" value="F:DNA binding"/>
    <property type="evidence" value="ECO:0007669"/>
    <property type="project" value="InterPro"/>
</dbReference>
<feature type="region of interest" description="Disordered" evidence="5">
    <location>
        <begin position="1"/>
        <end position="214"/>
    </location>
</feature>
<dbReference type="PROSITE" id="PS51360">
    <property type="entry name" value="PLUS3"/>
    <property type="match status" value="1"/>
</dbReference>
<dbReference type="GeneID" id="25905951"/>
<dbReference type="GO" id="GO:0016593">
    <property type="term" value="C:Cdc73/Paf1 complex"/>
    <property type="evidence" value="ECO:0007669"/>
    <property type="project" value="TreeGrafter"/>
</dbReference>
<protein>
    <recommendedName>
        <fullName evidence="6">Plus3 domain-containing protein</fullName>
    </recommendedName>
</protein>
<dbReference type="Pfam" id="PF03126">
    <property type="entry name" value="Plus-3"/>
    <property type="match status" value="1"/>
</dbReference>
<evidence type="ECO:0000313" key="8">
    <source>
        <dbReference type="Proteomes" id="UP000054560"/>
    </source>
</evidence>
<feature type="compositionally biased region" description="Basic and acidic residues" evidence="5">
    <location>
        <begin position="106"/>
        <end position="129"/>
    </location>
</feature>
<feature type="compositionally biased region" description="Basic residues" evidence="5">
    <location>
        <begin position="54"/>
        <end position="67"/>
    </location>
</feature>
<dbReference type="eggNOG" id="KOG2402">
    <property type="taxonomic scope" value="Eukaryota"/>
</dbReference>
<reference evidence="7 8" key="1">
    <citation type="submission" date="2011-02" db="EMBL/GenBank/DDBJ databases">
        <title>The Genome Sequence of Sphaeroforma arctica JP610.</title>
        <authorList>
            <consortium name="The Broad Institute Genome Sequencing Platform"/>
            <person name="Russ C."/>
            <person name="Cuomo C."/>
            <person name="Young S.K."/>
            <person name="Zeng Q."/>
            <person name="Gargeya S."/>
            <person name="Alvarado L."/>
            <person name="Berlin A."/>
            <person name="Chapman S.B."/>
            <person name="Chen Z."/>
            <person name="Freedman E."/>
            <person name="Gellesch M."/>
            <person name="Goldberg J."/>
            <person name="Griggs A."/>
            <person name="Gujja S."/>
            <person name="Heilman E."/>
            <person name="Heiman D."/>
            <person name="Howarth C."/>
            <person name="Mehta T."/>
            <person name="Neiman D."/>
            <person name="Pearson M."/>
            <person name="Roberts A."/>
            <person name="Saif S."/>
            <person name="Shea T."/>
            <person name="Shenoy N."/>
            <person name="Sisk P."/>
            <person name="Stolte C."/>
            <person name="Sykes S."/>
            <person name="White J."/>
            <person name="Yandava C."/>
            <person name="Burger G."/>
            <person name="Gray M.W."/>
            <person name="Holland P.W.H."/>
            <person name="King N."/>
            <person name="Lang F.B.F."/>
            <person name="Roger A.J."/>
            <person name="Ruiz-Trillo I."/>
            <person name="Haas B."/>
            <person name="Nusbaum C."/>
            <person name="Birren B."/>
        </authorList>
    </citation>
    <scope>NUCLEOTIDE SEQUENCE [LARGE SCALE GENOMIC DNA]</scope>
    <source>
        <strain evidence="7 8">JP610</strain>
    </source>
</reference>
<evidence type="ECO:0000313" key="7">
    <source>
        <dbReference type="EMBL" id="KNC82275.1"/>
    </source>
</evidence>
<gene>
    <name evidence="7" type="ORF">SARC_05447</name>
</gene>
<dbReference type="GO" id="GO:1990269">
    <property type="term" value="F:RNA polymerase II C-terminal domain phosphoserine binding"/>
    <property type="evidence" value="ECO:0007669"/>
    <property type="project" value="TreeGrafter"/>
</dbReference>
<dbReference type="OrthoDB" id="166375at2759"/>
<dbReference type="SMART" id="SM00719">
    <property type="entry name" value="Plus3"/>
    <property type="match status" value="1"/>
</dbReference>